<evidence type="ECO:0000313" key="6">
    <source>
        <dbReference type="EMBL" id="EFM09625.1"/>
    </source>
</evidence>
<comment type="caution">
    <text evidence="5">Lacks conserved residue(s) required for the propagation of feature annotation.</text>
</comment>
<feature type="binding site" evidence="5">
    <location>
        <position position="171"/>
    </location>
    <ligand>
        <name>N(2)-acetyl-L-ornithine</name>
        <dbReference type="ChEBI" id="CHEBI:57805"/>
    </ligand>
</feature>
<comment type="pathway">
    <text evidence="5">Amino-acid biosynthesis; L-arginine biosynthesis; N(2)-acetyl-L-ornithine from L-glutamate: step 4/4.</text>
</comment>
<dbReference type="HAMAP" id="MF_01107">
    <property type="entry name" value="ArgD_aminotrans_3"/>
    <property type="match status" value="1"/>
</dbReference>
<feature type="binding site" evidence="5">
    <location>
        <begin position="136"/>
        <end position="137"/>
    </location>
    <ligand>
        <name>pyridoxal 5'-phosphate</name>
        <dbReference type="ChEBI" id="CHEBI:597326"/>
    </ligand>
</feature>
<evidence type="ECO:0000256" key="2">
    <source>
        <dbReference type="ARBA" id="ARBA00022605"/>
    </source>
</evidence>
<dbReference type="STRING" id="717606.PaecuDRAFT_3674"/>
<dbReference type="Proteomes" id="UP000005387">
    <property type="component" value="Unassembled WGS sequence"/>
</dbReference>
<dbReference type="InterPro" id="IPR050103">
    <property type="entry name" value="Class-III_PLP-dep_AT"/>
</dbReference>
<dbReference type="AlphaFoldDB" id="E0IDH0"/>
<dbReference type="GO" id="GO:0042802">
    <property type="term" value="F:identical protein binding"/>
    <property type="evidence" value="ECO:0007669"/>
    <property type="project" value="TreeGrafter"/>
</dbReference>
<comment type="catalytic activity">
    <reaction evidence="5">
        <text>N(2)-acetyl-L-ornithine + 2-oxoglutarate = N-acetyl-L-glutamate 5-semialdehyde + L-glutamate</text>
        <dbReference type="Rhea" id="RHEA:18049"/>
        <dbReference type="ChEBI" id="CHEBI:16810"/>
        <dbReference type="ChEBI" id="CHEBI:29123"/>
        <dbReference type="ChEBI" id="CHEBI:29985"/>
        <dbReference type="ChEBI" id="CHEBI:57805"/>
        <dbReference type="EC" id="2.6.1.11"/>
    </reaction>
</comment>
<feature type="modified residue" description="N6-(pyridoxal phosphate)lysine" evidence="5">
    <location>
        <position position="282"/>
    </location>
</feature>
<comment type="similarity">
    <text evidence="5">Belongs to the class-III pyridoxal-phosphate-dependent aminotransferase family. ArgD subfamily.</text>
</comment>
<protein>
    <recommendedName>
        <fullName evidence="5">Acetylornithine aminotransferase</fullName>
        <shortName evidence="5">ACOAT</shortName>
        <ecNumber evidence="5">2.6.1.11</ecNumber>
    </recommendedName>
</protein>
<dbReference type="PANTHER" id="PTHR11986:SF79">
    <property type="entry name" value="ACETYLORNITHINE AMINOTRANSFERASE, MITOCHONDRIAL"/>
    <property type="match status" value="1"/>
</dbReference>
<evidence type="ECO:0000256" key="1">
    <source>
        <dbReference type="ARBA" id="ARBA00022576"/>
    </source>
</evidence>
<dbReference type="PIRSF" id="PIRSF000521">
    <property type="entry name" value="Transaminase_4ab_Lys_Orn"/>
    <property type="match status" value="1"/>
</dbReference>
<dbReference type="GO" id="GO:0005737">
    <property type="term" value="C:cytoplasm"/>
    <property type="evidence" value="ECO:0007669"/>
    <property type="project" value="UniProtKB-SubCell"/>
</dbReference>
<dbReference type="InterPro" id="IPR015424">
    <property type="entry name" value="PyrdxlP-dep_Trfase"/>
</dbReference>
<comment type="cofactor">
    <cofactor evidence="5">
        <name>pyridoxal 5'-phosphate</name>
        <dbReference type="ChEBI" id="CHEBI:597326"/>
    </cofactor>
    <text evidence="5">Binds 1 pyridoxal phosphate per subunit.</text>
</comment>
<evidence type="ECO:0000313" key="7">
    <source>
        <dbReference type="Proteomes" id="UP000005387"/>
    </source>
</evidence>
<dbReference type="EMBL" id="AEDD01000010">
    <property type="protein sequence ID" value="EFM09625.1"/>
    <property type="molecule type" value="Genomic_DNA"/>
</dbReference>
<feature type="binding site" evidence="5">
    <location>
        <position position="168"/>
    </location>
    <ligand>
        <name>pyridoxal 5'-phosphate</name>
        <dbReference type="ChEBI" id="CHEBI:597326"/>
    </ligand>
</feature>
<comment type="miscellaneous">
    <text evidence="5">May also have succinyldiaminopimelate aminotransferase activity, thus carrying out the corresponding step in lysine biosynthesis.</text>
</comment>
<keyword evidence="7" id="KW-1185">Reference proteome</keyword>
<dbReference type="GO" id="GO:0030170">
    <property type="term" value="F:pyridoxal phosphate binding"/>
    <property type="evidence" value="ECO:0007669"/>
    <property type="project" value="InterPro"/>
</dbReference>
<feature type="binding site" evidence="5">
    <location>
        <begin position="253"/>
        <end position="256"/>
    </location>
    <ligand>
        <name>pyridoxal 5'-phosphate</name>
        <dbReference type="ChEBI" id="CHEBI:597326"/>
    </ligand>
</feature>
<dbReference type="Gene3D" id="3.90.1150.10">
    <property type="entry name" value="Aspartate Aminotransferase, domain 1"/>
    <property type="match status" value="1"/>
</dbReference>
<keyword evidence="4 5" id="KW-0663">Pyridoxal phosphate</keyword>
<gene>
    <name evidence="5" type="primary">argD</name>
    <name evidence="6" type="ORF">PaecuDRAFT_3674</name>
</gene>
<dbReference type="EC" id="2.6.1.11" evidence="5"/>
<dbReference type="InterPro" id="IPR015422">
    <property type="entry name" value="PyrdxlP-dep_Trfase_small"/>
</dbReference>
<dbReference type="PANTHER" id="PTHR11986">
    <property type="entry name" value="AMINOTRANSFERASE CLASS III"/>
    <property type="match status" value="1"/>
</dbReference>
<dbReference type="eggNOG" id="COG4992">
    <property type="taxonomic scope" value="Bacteria"/>
</dbReference>
<keyword evidence="3 5" id="KW-0808">Transferase</keyword>
<dbReference type="Gene3D" id="3.40.640.10">
    <property type="entry name" value="Type I PLP-dependent aspartate aminotransferase-like (Major domain)"/>
    <property type="match status" value="1"/>
</dbReference>
<dbReference type="OrthoDB" id="9807885at2"/>
<dbReference type="NCBIfam" id="TIGR00707">
    <property type="entry name" value="argD"/>
    <property type="match status" value="1"/>
</dbReference>
<dbReference type="UniPathway" id="UPA00068">
    <property type="reaction ID" value="UER00109"/>
</dbReference>
<reference evidence="6 7" key="1">
    <citation type="submission" date="2010-07" db="EMBL/GenBank/DDBJ databases">
        <title>The draft genome of Paenibacillus curdlanolyticus YK9.</title>
        <authorList>
            <consortium name="US DOE Joint Genome Institute (JGI-PGF)"/>
            <person name="Lucas S."/>
            <person name="Copeland A."/>
            <person name="Lapidus A."/>
            <person name="Cheng J.-F."/>
            <person name="Bruce D."/>
            <person name="Goodwin L."/>
            <person name="Pitluck S."/>
            <person name="Land M.L."/>
            <person name="Hauser L."/>
            <person name="Chang Y.-J."/>
            <person name="Jeffries C."/>
            <person name="Anderson I.J."/>
            <person name="Johnson E."/>
            <person name="Loganathan U."/>
            <person name="Mulhopadhyay B."/>
            <person name="Kyrpides N."/>
            <person name="Woyke T.J."/>
        </authorList>
    </citation>
    <scope>NUCLEOTIDE SEQUENCE [LARGE SCALE GENOMIC DNA]</scope>
    <source>
        <strain evidence="6 7">YK9</strain>
    </source>
</reference>
<evidence type="ECO:0000256" key="4">
    <source>
        <dbReference type="ARBA" id="ARBA00022898"/>
    </source>
</evidence>
<accession>E0IDH0</accession>
<sequence>MNGRSSFFEDGQFLYSVLHDYSYIRIIIHHIDARGGLLHMSKEAILFTANRPETIMSHGEGMRMWDTEGREYLDFIGGWAVNSLGHSSAVVQQALAEQSARLVCASPGFYNKPMLAFAEQLTALSGFDRVFFGSTGAEANESAIKLARKFGSVHRNGAFEIITTLGGFHGRTLATMAATGKPHWQTLFAPKMPGFVHVPFNDIDAMRQAVSERTCAIMLEPVQGEGGVHVADPAYIAALRELCDEQGILLIFDEIQTGLGRTGKLFAYEHYGVKPDIMTLGKGIGGGFPLSAMLTKAQYDLFEAGDQGGTYTGQPLAMAVGRAVVDEIVSRDLSSHAYELGAYLKDKLQAWRVRFGLRNIRGLGLLLGFDLPEPSGKEIVAACMARGLLINSPSPSVIRIMPPLIVTREDIDQMLATLEHVLQRLNLEQA</sequence>
<proteinExistence type="inferred from homology"/>
<dbReference type="PROSITE" id="PS00600">
    <property type="entry name" value="AA_TRANSFER_CLASS_3"/>
    <property type="match status" value="1"/>
</dbReference>
<dbReference type="GO" id="GO:0003992">
    <property type="term" value="F:N2-acetyl-L-ornithine:2-oxoglutarate 5-aminotransferase activity"/>
    <property type="evidence" value="ECO:0007669"/>
    <property type="project" value="UniProtKB-UniRule"/>
</dbReference>
<evidence type="ECO:0000256" key="5">
    <source>
        <dbReference type="HAMAP-Rule" id="MF_01107"/>
    </source>
</evidence>
<organism evidence="6 7">
    <name type="scientific">Paenibacillus curdlanolyticus YK9</name>
    <dbReference type="NCBI Taxonomy" id="717606"/>
    <lineage>
        <taxon>Bacteria</taxon>
        <taxon>Bacillati</taxon>
        <taxon>Bacillota</taxon>
        <taxon>Bacilli</taxon>
        <taxon>Bacillales</taxon>
        <taxon>Paenibacillaceae</taxon>
        <taxon>Paenibacillus</taxon>
    </lineage>
</organism>
<dbReference type="InterPro" id="IPR049704">
    <property type="entry name" value="Aminotrans_3_PPA_site"/>
</dbReference>
<dbReference type="FunFam" id="3.40.640.10:FF:000004">
    <property type="entry name" value="Acetylornithine aminotransferase"/>
    <property type="match status" value="1"/>
</dbReference>
<keyword evidence="5" id="KW-0055">Arginine biosynthesis</keyword>
<comment type="subcellular location">
    <subcellularLocation>
        <location evidence="5">Cytoplasm</location>
    </subcellularLocation>
</comment>
<dbReference type="Pfam" id="PF00202">
    <property type="entry name" value="Aminotran_3"/>
    <property type="match status" value="1"/>
</dbReference>
<dbReference type="InterPro" id="IPR004636">
    <property type="entry name" value="AcOrn/SuccOrn_fam"/>
</dbReference>
<dbReference type="InterPro" id="IPR005814">
    <property type="entry name" value="Aminotrans_3"/>
</dbReference>
<dbReference type="NCBIfam" id="NF002325">
    <property type="entry name" value="PRK01278.1"/>
    <property type="match status" value="1"/>
</dbReference>
<keyword evidence="1 5" id="KW-0032">Aminotransferase</keyword>
<name>E0IDH0_9BACL</name>
<keyword evidence="5" id="KW-0963">Cytoplasm</keyword>
<dbReference type="CDD" id="cd00610">
    <property type="entry name" value="OAT_like"/>
    <property type="match status" value="1"/>
</dbReference>
<dbReference type="GO" id="GO:0006526">
    <property type="term" value="P:L-arginine biosynthetic process"/>
    <property type="evidence" value="ECO:0007669"/>
    <property type="project" value="UniProtKB-UniRule"/>
</dbReference>
<comment type="subunit">
    <text evidence="5">Homodimer.</text>
</comment>
<dbReference type="InterPro" id="IPR015421">
    <property type="entry name" value="PyrdxlP-dep_Trfase_major"/>
</dbReference>
<keyword evidence="2 5" id="KW-0028">Amino-acid biosynthesis</keyword>
<feature type="binding site" evidence="5">
    <location>
        <position position="310"/>
    </location>
    <ligand>
        <name>pyridoxal 5'-phosphate</name>
        <dbReference type="ChEBI" id="CHEBI:597326"/>
    </ligand>
</feature>
<dbReference type="SUPFAM" id="SSF53383">
    <property type="entry name" value="PLP-dependent transferases"/>
    <property type="match status" value="1"/>
</dbReference>
<evidence type="ECO:0000256" key="3">
    <source>
        <dbReference type="ARBA" id="ARBA00022679"/>
    </source>
</evidence>